<protein>
    <submittedName>
        <fullName evidence="1">PhnA protein</fullName>
    </submittedName>
</protein>
<dbReference type="EMBL" id="JBHUJC010000025">
    <property type="protein sequence ID" value="MFD2276531.1"/>
    <property type="molecule type" value="Genomic_DNA"/>
</dbReference>
<sequence length="135" mass="15322">MAKGYDTNQARLQALSLFGKDLARRAKSKCELSGQSGVPLKIYEIEPVPSQPDYDKCLLVSELVLEQLKRPKTIQANQWRGVLAELIWSELQPQQVMAYRLLKHIAQAEAWAQDVLADAYLDEELLQWAEKAPLT</sequence>
<comment type="caution">
    <text evidence="1">The sequence shown here is derived from an EMBL/GenBank/DDBJ whole genome shotgun (WGS) entry which is preliminary data.</text>
</comment>
<evidence type="ECO:0000313" key="2">
    <source>
        <dbReference type="Proteomes" id="UP001597297"/>
    </source>
</evidence>
<gene>
    <name evidence="1" type="ORF">ACFSQZ_08640</name>
</gene>
<evidence type="ECO:0000313" key="1">
    <source>
        <dbReference type="EMBL" id="MFD2276531.1"/>
    </source>
</evidence>
<proteinExistence type="predicted"/>
<dbReference type="Proteomes" id="UP001597297">
    <property type="component" value="Unassembled WGS sequence"/>
</dbReference>
<organism evidence="1 2">
    <name type="scientific">Rubritalea spongiae</name>
    <dbReference type="NCBI Taxonomy" id="430797"/>
    <lineage>
        <taxon>Bacteria</taxon>
        <taxon>Pseudomonadati</taxon>
        <taxon>Verrucomicrobiota</taxon>
        <taxon>Verrucomicrobiia</taxon>
        <taxon>Verrucomicrobiales</taxon>
        <taxon>Rubritaleaceae</taxon>
        <taxon>Rubritalea</taxon>
    </lineage>
</organism>
<name>A0ABW5E1P2_9BACT</name>
<accession>A0ABW5E1P2</accession>
<keyword evidence="2" id="KW-1185">Reference proteome</keyword>
<dbReference type="RefSeq" id="WP_377092982.1">
    <property type="nucleotide sequence ID" value="NZ_JBHSJM010000001.1"/>
</dbReference>
<reference evidence="2" key="1">
    <citation type="journal article" date="2019" name="Int. J. Syst. Evol. Microbiol.">
        <title>The Global Catalogue of Microorganisms (GCM) 10K type strain sequencing project: providing services to taxonomists for standard genome sequencing and annotation.</title>
        <authorList>
            <consortium name="The Broad Institute Genomics Platform"/>
            <consortium name="The Broad Institute Genome Sequencing Center for Infectious Disease"/>
            <person name="Wu L."/>
            <person name="Ma J."/>
        </authorList>
    </citation>
    <scope>NUCLEOTIDE SEQUENCE [LARGE SCALE GENOMIC DNA]</scope>
    <source>
        <strain evidence="2">JCM 16545</strain>
    </source>
</reference>